<evidence type="ECO:0000313" key="2">
    <source>
        <dbReference type="EMBL" id="CAK0802216.1"/>
    </source>
</evidence>
<comment type="caution">
    <text evidence="2">The sequence shown here is derived from an EMBL/GenBank/DDBJ whole genome shotgun (WGS) entry which is preliminary data.</text>
</comment>
<evidence type="ECO:0000313" key="3">
    <source>
        <dbReference type="Proteomes" id="UP001189429"/>
    </source>
</evidence>
<accession>A0ABN9QCE1</accession>
<sequence length="147" mass="15678">MTACLGRLALIPPRGGRGEKDGGGYEGNEDEDEDKGTRVRTMIQRGRGPEKGGGGGGASKRAAIAKSPRDKCQRPPSRVPEERPMLSAVAPVAQLRHGRRLAAAQARRPRNGQAATPNSTQQNAEKNEVSGTNNIRFVPWQGKEGAE</sequence>
<evidence type="ECO:0000256" key="1">
    <source>
        <dbReference type="SAM" id="MobiDB-lite"/>
    </source>
</evidence>
<name>A0ABN9QCE1_9DINO</name>
<organism evidence="2 3">
    <name type="scientific">Prorocentrum cordatum</name>
    <dbReference type="NCBI Taxonomy" id="2364126"/>
    <lineage>
        <taxon>Eukaryota</taxon>
        <taxon>Sar</taxon>
        <taxon>Alveolata</taxon>
        <taxon>Dinophyceae</taxon>
        <taxon>Prorocentrales</taxon>
        <taxon>Prorocentraceae</taxon>
        <taxon>Prorocentrum</taxon>
    </lineage>
</organism>
<protein>
    <submittedName>
        <fullName evidence="2">Uncharacterized protein</fullName>
    </submittedName>
</protein>
<proteinExistence type="predicted"/>
<feature type="compositionally biased region" description="Polar residues" evidence="1">
    <location>
        <begin position="113"/>
        <end position="135"/>
    </location>
</feature>
<feature type="region of interest" description="Disordered" evidence="1">
    <location>
        <begin position="1"/>
        <end position="147"/>
    </location>
</feature>
<feature type="compositionally biased region" description="Basic and acidic residues" evidence="1">
    <location>
        <begin position="67"/>
        <end position="84"/>
    </location>
</feature>
<keyword evidence="3" id="KW-1185">Reference proteome</keyword>
<dbReference type="EMBL" id="CAUYUJ010002747">
    <property type="protein sequence ID" value="CAK0802216.1"/>
    <property type="molecule type" value="Genomic_DNA"/>
</dbReference>
<gene>
    <name evidence="2" type="ORF">PCOR1329_LOCUS9792</name>
</gene>
<reference evidence="2" key="1">
    <citation type="submission" date="2023-10" db="EMBL/GenBank/DDBJ databases">
        <authorList>
            <person name="Chen Y."/>
            <person name="Shah S."/>
            <person name="Dougan E. K."/>
            <person name="Thang M."/>
            <person name="Chan C."/>
        </authorList>
    </citation>
    <scope>NUCLEOTIDE SEQUENCE [LARGE SCALE GENOMIC DNA]</scope>
</reference>
<dbReference type="Proteomes" id="UP001189429">
    <property type="component" value="Unassembled WGS sequence"/>
</dbReference>